<name>A0A1Q3DLR0_9VIRU</name>
<comment type="caution">
    <text evidence="1">The sequence shown here is derived from an EMBL/GenBank/DDBJ whole genome shotgun (WGS) entry which is preliminary data.</text>
</comment>
<sequence>MEVAHTSANKMLTDPDSIQRLYSIDNKGNQITDSGNIAKIQSVLGVSNTKVHTNLMVSKHISNVISPPEYGHGNDAKRRAILNLLISNKTLLDNISNTLFLTSGSSAISPLSAADTACAMIGGTGFNDAAVSGNVASLNKLFGARLVN</sequence>
<evidence type="ECO:0000313" key="1">
    <source>
        <dbReference type="EMBL" id="GAV93128.1"/>
    </source>
</evidence>
<organism evidence="1">
    <name type="scientific">Chionoecetes opilio bacilliform virus</name>
    <dbReference type="NCBI Taxonomy" id="1825681"/>
    <lineage>
        <taxon>Viruses</taxon>
        <taxon>Viruses incertae sedis</taxon>
        <taxon>Naldaviricetes</taxon>
        <taxon>Nimaviridae</taxon>
    </lineage>
</organism>
<proteinExistence type="predicted"/>
<gene>
    <name evidence="1" type="ORF">SCV_003</name>
</gene>
<protein>
    <submittedName>
        <fullName evidence="1">Capsid protein</fullName>
    </submittedName>
</protein>
<accession>A0A1Q3DLR0</accession>
<reference evidence="1" key="1">
    <citation type="submission" date="2017-01" db="EMBL/GenBank/DDBJ databases">
        <title>Draft genome sequence of uncultured bacilliform virus purified from snow crab.</title>
        <authorList>
            <person name="Takano T."/>
        </authorList>
    </citation>
    <scope>NUCLEOTIDE SEQUENCE</scope>
    <source>
        <strain evidence="1">Isolate_1</strain>
    </source>
</reference>
<dbReference type="EMBL" id="BDLS01000001">
    <property type="protein sequence ID" value="GAV93128.1"/>
    <property type="molecule type" value="Genomic_DNA"/>
</dbReference>